<feature type="region of interest" description="Disordered" evidence="2">
    <location>
        <begin position="22"/>
        <end position="43"/>
    </location>
</feature>
<sequence>MPVMEMSSQEAAAAIKMNARAAPFEAQPPKQTQHLRQRSRRSERGPMVEVNVFELAFRREVVRQRLAAQQELLLREQEFFQQQQQQQQQQHLPQQHQQQYRLQFELQQHLEQQQQQEQQQCAPETSRMETLPLHQTEAAIAYAQFGMPQKSLVELQQAHLEQQRQQLQLQLKREQAQELFAARAALHAQHQHQQQQLHQQSRAAYYNANNNAGMHRNAWGGSGRDEAGWEQQDVQNANLNAHPLVPPPCDDNDDEHDDGYDAEDDEPTGMDDDDLPPLDPNSVAGQRVALASGCLVELQQFLLLMLAVWNRSSQSGATDNPVSAIEIAAAVEHDAVMSVVHLADHLPVEFSISAPSAMPLEDLEALVARHFQSCSGNSAVVAMLNQMKAGAPRLLLSTQGSHVVLTLRIASPKACQLDSEVIYRVPQQTRTLRQQHDDICTVTRMAQLYSVFSNTTAPNVTCTVQVYHELDVAHAAFVDRIAVRIQGIFVGVVDRSQMNEKTRVLFSCSEVPQGSFALVDVIISKTLVESLVTACDLLGLLKNPLSADRILAPQIAPAAVRERSRRRMSDIPLGGLPSSVKALPHFVPSIANSISNILRMSSNLNFQNDCKQALQANSFFSIPDKLRSAMDNLLTVRGTKRRQSRRDSRTHVGAK</sequence>
<dbReference type="EMBL" id="KE346364">
    <property type="protein sequence ID" value="KJE92868.1"/>
    <property type="molecule type" value="Genomic_DNA"/>
</dbReference>
<feature type="region of interest" description="Disordered" evidence="2">
    <location>
        <begin position="239"/>
        <end position="283"/>
    </location>
</feature>
<evidence type="ECO:0000313" key="3">
    <source>
        <dbReference type="EMBL" id="KJE92868.1"/>
    </source>
</evidence>
<protein>
    <submittedName>
        <fullName evidence="3">Uncharacterized protein</fullName>
    </submittedName>
</protein>
<organism evidence="3 4">
    <name type="scientific">Capsaspora owczarzaki (strain ATCC 30864)</name>
    <dbReference type="NCBI Taxonomy" id="595528"/>
    <lineage>
        <taxon>Eukaryota</taxon>
        <taxon>Filasterea</taxon>
        <taxon>Capsaspora</taxon>
    </lineage>
</organism>
<feature type="coiled-coil region" evidence="1">
    <location>
        <begin position="150"/>
        <end position="177"/>
    </location>
</feature>
<dbReference type="RefSeq" id="XP_004363488.1">
    <property type="nucleotide sequence ID" value="XM_004363431.2"/>
</dbReference>
<proteinExistence type="predicted"/>
<keyword evidence="1" id="KW-0175">Coiled coil</keyword>
<evidence type="ECO:0000313" key="4">
    <source>
        <dbReference type="Proteomes" id="UP000008743"/>
    </source>
</evidence>
<reference evidence="4" key="1">
    <citation type="submission" date="2011-02" db="EMBL/GenBank/DDBJ databases">
        <title>The Genome Sequence of Capsaspora owczarzaki ATCC 30864.</title>
        <authorList>
            <person name="Russ C."/>
            <person name="Cuomo C."/>
            <person name="Burger G."/>
            <person name="Gray M.W."/>
            <person name="Holland P.W.H."/>
            <person name="King N."/>
            <person name="Lang F.B.F."/>
            <person name="Roger A.J."/>
            <person name="Ruiz-Trillo I."/>
            <person name="Young S.K."/>
            <person name="Zeng Q."/>
            <person name="Gargeya S."/>
            <person name="Alvarado L."/>
            <person name="Berlin A."/>
            <person name="Chapman S.B."/>
            <person name="Chen Z."/>
            <person name="Freedman E."/>
            <person name="Gellesch M."/>
            <person name="Goldberg J."/>
            <person name="Griggs A."/>
            <person name="Gujja S."/>
            <person name="Heilman E."/>
            <person name="Heiman D."/>
            <person name="Howarth C."/>
            <person name="Mehta T."/>
            <person name="Neiman D."/>
            <person name="Pearson M."/>
            <person name="Roberts A."/>
            <person name="Saif S."/>
            <person name="Shea T."/>
            <person name="Shenoy N."/>
            <person name="Sisk P."/>
            <person name="Stolte C."/>
            <person name="Sykes S."/>
            <person name="White J."/>
            <person name="Yandava C."/>
            <person name="Haas B."/>
            <person name="Nusbaum C."/>
            <person name="Birren B."/>
        </authorList>
    </citation>
    <scope>NUCLEOTIDE SEQUENCE</scope>
    <source>
        <strain evidence="4">ATCC 30864</strain>
    </source>
</reference>
<dbReference type="AlphaFoldDB" id="A0A0D2WPX5"/>
<accession>A0A0D2WPX5</accession>
<name>A0A0D2WPX5_CAPO3</name>
<keyword evidence="4" id="KW-1185">Reference proteome</keyword>
<dbReference type="InParanoid" id="A0A0D2WPX5"/>
<dbReference type="STRING" id="595528.A0A0D2WPX5"/>
<dbReference type="Proteomes" id="UP000008743">
    <property type="component" value="Unassembled WGS sequence"/>
</dbReference>
<evidence type="ECO:0000256" key="1">
    <source>
        <dbReference type="SAM" id="Coils"/>
    </source>
</evidence>
<feature type="compositionally biased region" description="Acidic residues" evidence="2">
    <location>
        <begin position="250"/>
        <end position="276"/>
    </location>
</feature>
<evidence type="ECO:0000256" key="2">
    <source>
        <dbReference type="SAM" id="MobiDB-lite"/>
    </source>
</evidence>
<gene>
    <name evidence="3" type="ORF">CAOG_003760</name>
</gene>